<gene>
    <name evidence="9" type="ORF">VA596_36215</name>
</gene>
<dbReference type="SUPFAM" id="SSF88659">
    <property type="entry name" value="Sigma3 and sigma4 domains of RNA polymerase sigma factors"/>
    <property type="match status" value="1"/>
</dbReference>
<evidence type="ECO:0000256" key="5">
    <source>
        <dbReference type="ARBA" id="ARBA00023163"/>
    </source>
</evidence>
<evidence type="ECO:0000259" key="8">
    <source>
        <dbReference type="Pfam" id="PF04545"/>
    </source>
</evidence>
<dbReference type="SUPFAM" id="SSF88946">
    <property type="entry name" value="Sigma2 domain of RNA polymerase sigma factors"/>
    <property type="match status" value="1"/>
</dbReference>
<dbReference type="InterPro" id="IPR036388">
    <property type="entry name" value="WH-like_DNA-bd_sf"/>
</dbReference>
<evidence type="ECO:0000256" key="3">
    <source>
        <dbReference type="ARBA" id="ARBA00023082"/>
    </source>
</evidence>
<evidence type="ECO:0000256" key="2">
    <source>
        <dbReference type="ARBA" id="ARBA00023015"/>
    </source>
</evidence>
<feature type="domain" description="RNA polymerase sigma-70 region 4" evidence="8">
    <location>
        <begin position="148"/>
        <end position="197"/>
    </location>
</feature>
<evidence type="ECO:0000259" key="7">
    <source>
        <dbReference type="Pfam" id="PF04542"/>
    </source>
</evidence>
<dbReference type="RefSeq" id="WP_323333236.1">
    <property type="nucleotide sequence ID" value="NZ_JAYFSI010000011.1"/>
</dbReference>
<dbReference type="Pfam" id="PF04542">
    <property type="entry name" value="Sigma70_r2"/>
    <property type="match status" value="1"/>
</dbReference>
<keyword evidence="5" id="KW-0804">Transcription</keyword>
<protein>
    <submittedName>
        <fullName evidence="9">Sigma-70 family RNA polymerase sigma factor</fullName>
    </submittedName>
</protein>
<dbReference type="CDD" id="cd06171">
    <property type="entry name" value="Sigma70_r4"/>
    <property type="match status" value="1"/>
</dbReference>
<evidence type="ECO:0000313" key="10">
    <source>
        <dbReference type="Proteomes" id="UP001304298"/>
    </source>
</evidence>
<dbReference type="NCBIfam" id="TIGR02937">
    <property type="entry name" value="sigma70-ECF"/>
    <property type="match status" value="1"/>
</dbReference>
<dbReference type="PANTHER" id="PTHR43133">
    <property type="entry name" value="RNA POLYMERASE ECF-TYPE SIGMA FACTO"/>
    <property type="match status" value="1"/>
</dbReference>
<evidence type="ECO:0000313" key="9">
    <source>
        <dbReference type="EMBL" id="MEA5365026.1"/>
    </source>
</evidence>
<reference evidence="9 10" key="1">
    <citation type="submission" date="2023-12" db="EMBL/GenBank/DDBJ databases">
        <title>Amycolatopsis sp. V23-08.</title>
        <authorList>
            <person name="Somphong A."/>
        </authorList>
    </citation>
    <scope>NUCLEOTIDE SEQUENCE [LARGE SCALE GENOMIC DNA]</scope>
    <source>
        <strain evidence="9 10">V23-08</strain>
    </source>
</reference>
<dbReference type="Gene3D" id="1.10.10.10">
    <property type="entry name" value="Winged helix-like DNA-binding domain superfamily/Winged helix DNA-binding domain"/>
    <property type="match status" value="1"/>
</dbReference>
<evidence type="ECO:0000256" key="1">
    <source>
        <dbReference type="ARBA" id="ARBA00010641"/>
    </source>
</evidence>
<feature type="region of interest" description="Disordered" evidence="6">
    <location>
        <begin position="106"/>
        <end position="137"/>
    </location>
</feature>
<comment type="similarity">
    <text evidence="1">Belongs to the sigma-70 factor family. ECF subfamily.</text>
</comment>
<dbReference type="Proteomes" id="UP001304298">
    <property type="component" value="Unassembled WGS sequence"/>
</dbReference>
<keyword evidence="4" id="KW-0238">DNA-binding</keyword>
<feature type="domain" description="RNA polymerase sigma-70 region 2" evidence="7">
    <location>
        <begin position="37"/>
        <end position="109"/>
    </location>
</feature>
<dbReference type="InterPro" id="IPR013325">
    <property type="entry name" value="RNA_pol_sigma_r2"/>
</dbReference>
<name>A0ABU5RFG8_9PSEU</name>
<dbReference type="InterPro" id="IPR039425">
    <property type="entry name" value="RNA_pol_sigma-70-like"/>
</dbReference>
<dbReference type="InterPro" id="IPR007627">
    <property type="entry name" value="RNA_pol_sigma70_r2"/>
</dbReference>
<proteinExistence type="inferred from homology"/>
<organism evidence="9 10">
    <name type="scientific">Amycolatopsis heterodermiae</name>
    <dbReference type="NCBI Taxonomy" id="3110235"/>
    <lineage>
        <taxon>Bacteria</taxon>
        <taxon>Bacillati</taxon>
        <taxon>Actinomycetota</taxon>
        <taxon>Actinomycetes</taxon>
        <taxon>Pseudonocardiales</taxon>
        <taxon>Pseudonocardiaceae</taxon>
        <taxon>Amycolatopsis</taxon>
    </lineage>
</organism>
<keyword evidence="10" id="KW-1185">Reference proteome</keyword>
<dbReference type="Gene3D" id="1.10.1740.10">
    <property type="match status" value="1"/>
</dbReference>
<sequence length="206" mass="22060">MPPQPAGGDTPPTATFALDTALVRQAVGGNRAAVAGLLRELRPLVHRYCLGRLGSWQDGSSDAEDCAQDVLLAVVRALPGYRYELDGFLPFVFGIAAHKVSDFHRRRARDRTSPVAELPAGRSEGAEATDPTGEEVERSAALDWSSGLLDTLPPRQREILVLRIILGMTAEETAVAVGLSSAGAVRVAQHRALTTLRRNLRAKSSS</sequence>
<dbReference type="InterPro" id="IPR007630">
    <property type="entry name" value="RNA_pol_sigma70_r4"/>
</dbReference>
<keyword evidence="2" id="KW-0805">Transcription regulation</keyword>
<accession>A0ABU5RFG8</accession>
<evidence type="ECO:0000256" key="4">
    <source>
        <dbReference type="ARBA" id="ARBA00023125"/>
    </source>
</evidence>
<dbReference type="PANTHER" id="PTHR43133:SF58">
    <property type="entry name" value="ECF RNA POLYMERASE SIGMA FACTOR SIGD"/>
    <property type="match status" value="1"/>
</dbReference>
<comment type="caution">
    <text evidence="9">The sequence shown here is derived from an EMBL/GenBank/DDBJ whole genome shotgun (WGS) entry which is preliminary data.</text>
</comment>
<dbReference type="EMBL" id="JAYFSI010000011">
    <property type="protein sequence ID" value="MEA5365026.1"/>
    <property type="molecule type" value="Genomic_DNA"/>
</dbReference>
<evidence type="ECO:0000256" key="6">
    <source>
        <dbReference type="SAM" id="MobiDB-lite"/>
    </source>
</evidence>
<dbReference type="InterPro" id="IPR014284">
    <property type="entry name" value="RNA_pol_sigma-70_dom"/>
</dbReference>
<dbReference type="InterPro" id="IPR013324">
    <property type="entry name" value="RNA_pol_sigma_r3/r4-like"/>
</dbReference>
<keyword evidence="3" id="KW-0731">Sigma factor</keyword>
<dbReference type="Pfam" id="PF04545">
    <property type="entry name" value="Sigma70_r4"/>
    <property type="match status" value="1"/>
</dbReference>